<dbReference type="RefSeq" id="NP_986557.1">
    <property type="nucleotide sequence ID" value="NM_211619.1"/>
</dbReference>
<dbReference type="Pfam" id="PF01121">
    <property type="entry name" value="CoaE"/>
    <property type="match status" value="1"/>
</dbReference>
<dbReference type="OrthoDB" id="247245at2759"/>
<dbReference type="GO" id="GO:0005524">
    <property type="term" value="F:ATP binding"/>
    <property type="evidence" value="ECO:0007669"/>
    <property type="project" value="UniProtKB-KW"/>
</dbReference>
<gene>
    <name evidence="7" type="ORF">AGOS_AGL110C</name>
</gene>
<dbReference type="FunFam" id="3.40.50.300:FF:000485">
    <property type="entry name" value="Dephospho-CoA kinase CAB5"/>
    <property type="match status" value="1"/>
</dbReference>
<dbReference type="InterPro" id="IPR001977">
    <property type="entry name" value="Depp_CoAkinase"/>
</dbReference>
<accession>Q750Q2</accession>
<dbReference type="PANTHER" id="PTHR10695">
    <property type="entry name" value="DEPHOSPHO-COA KINASE-RELATED"/>
    <property type="match status" value="1"/>
</dbReference>
<dbReference type="HAMAP" id="MF_00376">
    <property type="entry name" value="Dephospho_CoA_kinase"/>
    <property type="match status" value="1"/>
</dbReference>
<sequence>MLVIGLTGGIACGKSTVSRRLHERYRIPVIDADAIAREIMRPGERAYQRVVERFEQRVPQLVQANGELNRAALGAWIFQHAEERQALNAITHPEIRKRIFFRVVDCYMRMHPMCVLDIPLLFETGLDVFCGVTVSVVCDQKVQIERLLLRNAELTREEAEARIRAQMSMEERIELSDYVIPNNDNYEVLFETVDQAVTYIKPYLLTVMLHYFLPFGIVSALAVVLSKYYKKTVAGTSRRKRRKAKERAAKKRAAEQKAALKASQPPLYKRLLSRKAE</sequence>
<dbReference type="GO" id="GO:0004140">
    <property type="term" value="F:dephospho-CoA kinase activity"/>
    <property type="evidence" value="ECO:0000318"/>
    <property type="project" value="GO_Central"/>
</dbReference>
<keyword evidence="4" id="KW-0175">Coiled coil</keyword>
<dbReference type="CDD" id="cd02022">
    <property type="entry name" value="DPCK"/>
    <property type="match status" value="1"/>
</dbReference>
<dbReference type="Proteomes" id="UP000000591">
    <property type="component" value="Chromosome VII"/>
</dbReference>
<dbReference type="eggNOG" id="KOG3220">
    <property type="taxonomic scope" value="Eukaryota"/>
</dbReference>
<dbReference type="PROSITE" id="PS51219">
    <property type="entry name" value="DPCK"/>
    <property type="match status" value="1"/>
</dbReference>
<keyword evidence="6" id="KW-0472">Membrane</keyword>
<reference evidence="7 8" key="1">
    <citation type="journal article" date="2004" name="Science">
        <title>The Ashbya gossypii genome as a tool for mapping the ancient Saccharomyces cerevisiae genome.</title>
        <authorList>
            <person name="Dietrich F.S."/>
            <person name="Voegeli S."/>
            <person name="Brachat S."/>
            <person name="Lerch A."/>
            <person name="Gates K."/>
            <person name="Steiner S."/>
            <person name="Mohr C."/>
            <person name="Pohlmann R."/>
            <person name="Luedi P."/>
            <person name="Choi S."/>
            <person name="Wing R.A."/>
            <person name="Flavier A."/>
            <person name="Gaffney T.D."/>
            <person name="Philippsen P."/>
        </authorList>
    </citation>
    <scope>NUCLEOTIDE SEQUENCE [LARGE SCALE GENOMIC DNA]</scope>
    <source>
        <strain evidence="8">ATCC 10895 / CBS 109.51 / FGSC 9923 / NRRL Y-1056</strain>
    </source>
</reference>
<evidence type="ECO:0000313" key="8">
    <source>
        <dbReference type="Proteomes" id="UP000000591"/>
    </source>
</evidence>
<dbReference type="InterPro" id="IPR027417">
    <property type="entry name" value="P-loop_NTPase"/>
</dbReference>
<dbReference type="AlphaFoldDB" id="Q750Q2"/>
<dbReference type="SUPFAM" id="SSF52540">
    <property type="entry name" value="P-loop containing nucleoside triphosphate hydrolases"/>
    <property type="match status" value="1"/>
</dbReference>
<evidence type="ECO:0000256" key="1">
    <source>
        <dbReference type="ARBA" id="ARBA00009018"/>
    </source>
</evidence>
<dbReference type="GO" id="GO:0005737">
    <property type="term" value="C:cytoplasm"/>
    <property type="evidence" value="ECO:0007669"/>
    <property type="project" value="UniProtKB-ARBA"/>
</dbReference>
<dbReference type="InParanoid" id="Q750Q2"/>
<evidence type="ECO:0000256" key="6">
    <source>
        <dbReference type="SAM" id="Phobius"/>
    </source>
</evidence>
<evidence type="ECO:0000256" key="4">
    <source>
        <dbReference type="SAM" id="Coils"/>
    </source>
</evidence>
<dbReference type="GO" id="GO:0015937">
    <property type="term" value="P:coenzyme A biosynthetic process"/>
    <property type="evidence" value="ECO:0000318"/>
    <property type="project" value="GO_Central"/>
</dbReference>
<dbReference type="STRING" id="284811.Q750Q2"/>
<reference evidence="8" key="2">
    <citation type="journal article" date="2013" name="G3 (Bethesda)">
        <title>Genomes of Ashbya fungi isolated from insects reveal four mating-type loci, numerous translocations, lack of transposons, and distinct gene duplications.</title>
        <authorList>
            <person name="Dietrich F.S."/>
            <person name="Voegeli S."/>
            <person name="Kuo S."/>
            <person name="Philippsen P."/>
        </authorList>
    </citation>
    <scope>GENOME REANNOTATION</scope>
    <source>
        <strain evidence="8">ATCC 10895 / CBS 109.51 / FGSC 9923 / NRRL Y-1056</strain>
    </source>
</reference>
<name>Q750Q2_EREGS</name>
<dbReference type="EMBL" id="AE016820">
    <property type="protein sequence ID" value="AAS54381.1"/>
    <property type="molecule type" value="Genomic_DNA"/>
</dbReference>
<feature type="region of interest" description="Disordered" evidence="5">
    <location>
        <begin position="236"/>
        <end position="277"/>
    </location>
</feature>
<feature type="transmembrane region" description="Helical" evidence="6">
    <location>
        <begin position="208"/>
        <end position="229"/>
    </location>
</feature>
<keyword evidence="6" id="KW-1133">Transmembrane helix</keyword>
<proteinExistence type="inferred from homology"/>
<keyword evidence="3" id="KW-0067">ATP-binding</keyword>
<evidence type="ECO:0000256" key="2">
    <source>
        <dbReference type="ARBA" id="ARBA00022741"/>
    </source>
</evidence>
<feature type="coiled-coil region" evidence="4">
    <location>
        <begin position="142"/>
        <end position="169"/>
    </location>
</feature>
<protein>
    <submittedName>
        <fullName evidence="7">AGL110Cp</fullName>
    </submittedName>
</protein>
<dbReference type="PANTHER" id="PTHR10695:SF46">
    <property type="entry name" value="BIFUNCTIONAL COENZYME A SYNTHASE-RELATED"/>
    <property type="match status" value="1"/>
</dbReference>
<keyword evidence="6" id="KW-0812">Transmembrane</keyword>
<feature type="compositionally biased region" description="Basic residues" evidence="5">
    <location>
        <begin position="237"/>
        <end position="251"/>
    </location>
</feature>
<dbReference type="HOGENOM" id="CLU_057180_0_1_1"/>
<dbReference type="Gene3D" id="3.40.50.300">
    <property type="entry name" value="P-loop containing nucleotide triphosphate hydrolases"/>
    <property type="match status" value="1"/>
</dbReference>
<dbReference type="KEGG" id="ago:AGOS_AGL110C"/>
<organism evidence="7 8">
    <name type="scientific">Eremothecium gossypii (strain ATCC 10895 / CBS 109.51 / FGSC 9923 / NRRL Y-1056)</name>
    <name type="common">Yeast</name>
    <name type="synonym">Ashbya gossypii</name>
    <dbReference type="NCBI Taxonomy" id="284811"/>
    <lineage>
        <taxon>Eukaryota</taxon>
        <taxon>Fungi</taxon>
        <taxon>Dikarya</taxon>
        <taxon>Ascomycota</taxon>
        <taxon>Saccharomycotina</taxon>
        <taxon>Saccharomycetes</taxon>
        <taxon>Saccharomycetales</taxon>
        <taxon>Saccharomycetaceae</taxon>
        <taxon>Eremothecium</taxon>
    </lineage>
</organism>
<dbReference type="FunCoup" id="Q750Q2">
    <property type="interactions" value="415"/>
</dbReference>
<dbReference type="GeneID" id="4622856"/>
<comment type="similarity">
    <text evidence="1">Belongs to the CoaE family.</text>
</comment>
<dbReference type="OMA" id="CQMDIEQ"/>
<evidence type="ECO:0000256" key="3">
    <source>
        <dbReference type="ARBA" id="ARBA00022840"/>
    </source>
</evidence>
<keyword evidence="8" id="KW-1185">Reference proteome</keyword>
<dbReference type="NCBIfam" id="TIGR00152">
    <property type="entry name" value="dephospho-CoA kinase"/>
    <property type="match status" value="1"/>
</dbReference>
<keyword evidence="2" id="KW-0547">Nucleotide-binding</keyword>
<evidence type="ECO:0000313" key="7">
    <source>
        <dbReference type="EMBL" id="AAS54381.1"/>
    </source>
</evidence>
<evidence type="ECO:0000256" key="5">
    <source>
        <dbReference type="SAM" id="MobiDB-lite"/>
    </source>
</evidence>